<sequence>MSPSSRRRLPPRAVDAAAYLQAFVLSGVATVLVTRAFLRATGYPQLGGGGLHIAHVLWGGLLMTVGLGVALVFLGGAARMTGAVLAGVGFGLFIDEVGKFVTAGTDYFYRPAAGIIYAVFALLVVLTQGLRDRLRLTPGERVANALDVVVGGLGRGLTDRRRVATLRLVRGAGPEVESAVSALLDVVPRRGPPPQRFWQPPVARLRAALIRLTARRWVVSPVVVYLVVEPVATVVGVVTEEVTGELDQAGEWGAVLGVSASALVAGVLSIRAAFLLRHDRRAAFRLFKLALLVDLLFGQIFNFTVNQFDAVTGLAVDLLLLAVVTAEHRRLVRES</sequence>
<dbReference type="Proteomes" id="UP000198797">
    <property type="component" value="Unassembled WGS sequence"/>
</dbReference>
<proteinExistence type="predicted"/>
<evidence type="ECO:0000256" key="1">
    <source>
        <dbReference type="SAM" id="Phobius"/>
    </source>
</evidence>
<dbReference type="EMBL" id="FMCU01000019">
    <property type="protein sequence ID" value="SCF46301.1"/>
    <property type="molecule type" value="Genomic_DNA"/>
</dbReference>
<feature type="transmembrane region" description="Helical" evidence="1">
    <location>
        <begin position="16"/>
        <end position="38"/>
    </location>
</feature>
<dbReference type="AlphaFoldDB" id="A0A1C5AMJ5"/>
<name>A0A1C5AMJ5_9ACTN</name>
<gene>
    <name evidence="2" type="ORF">GA0070216_119109</name>
</gene>
<feature type="transmembrane region" description="Helical" evidence="1">
    <location>
        <begin position="252"/>
        <end position="274"/>
    </location>
</feature>
<keyword evidence="3" id="KW-1185">Reference proteome</keyword>
<feature type="transmembrane region" description="Helical" evidence="1">
    <location>
        <begin position="214"/>
        <end position="232"/>
    </location>
</feature>
<evidence type="ECO:0000313" key="3">
    <source>
        <dbReference type="Proteomes" id="UP000198797"/>
    </source>
</evidence>
<feature type="transmembrane region" description="Helical" evidence="1">
    <location>
        <begin position="107"/>
        <end position="126"/>
    </location>
</feature>
<dbReference type="OrthoDB" id="161151at2"/>
<keyword evidence="1" id="KW-1133">Transmembrane helix</keyword>
<feature type="transmembrane region" description="Helical" evidence="1">
    <location>
        <begin position="50"/>
        <end position="74"/>
    </location>
</feature>
<reference evidence="3" key="1">
    <citation type="submission" date="2016-06" db="EMBL/GenBank/DDBJ databases">
        <authorList>
            <person name="Varghese N."/>
            <person name="Submissions Spin"/>
        </authorList>
    </citation>
    <scope>NUCLEOTIDE SEQUENCE [LARGE SCALE GENOMIC DNA]</scope>
    <source>
        <strain evidence="3">DSM 44100</strain>
    </source>
</reference>
<evidence type="ECO:0000313" key="2">
    <source>
        <dbReference type="EMBL" id="SCF46301.1"/>
    </source>
</evidence>
<organism evidence="2 3">
    <name type="scientific">Micromonospora matsumotoense</name>
    <dbReference type="NCBI Taxonomy" id="121616"/>
    <lineage>
        <taxon>Bacteria</taxon>
        <taxon>Bacillati</taxon>
        <taxon>Actinomycetota</taxon>
        <taxon>Actinomycetes</taxon>
        <taxon>Micromonosporales</taxon>
        <taxon>Micromonosporaceae</taxon>
        <taxon>Micromonospora</taxon>
    </lineage>
</organism>
<keyword evidence="1" id="KW-0812">Transmembrane</keyword>
<accession>A0A1C5AMJ5</accession>
<dbReference type="STRING" id="121616.GA0070216_119109"/>
<feature type="transmembrane region" description="Helical" evidence="1">
    <location>
        <begin position="81"/>
        <end position="101"/>
    </location>
</feature>
<protein>
    <submittedName>
        <fullName evidence="2">Uncharacterized protein</fullName>
    </submittedName>
</protein>
<keyword evidence="1" id="KW-0472">Membrane</keyword>